<dbReference type="GO" id="GO:0008270">
    <property type="term" value="F:zinc ion binding"/>
    <property type="evidence" value="ECO:0007669"/>
    <property type="project" value="UniProtKB-KW"/>
</dbReference>
<dbReference type="Proteomes" id="UP000292052">
    <property type="component" value="Unassembled WGS sequence"/>
</dbReference>
<feature type="compositionally biased region" description="Polar residues" evidence="5">
    <location>
        <begin position="219"/>
        <end position="229"/>
    </location>
</feature>
<feature type="region of interest" description="Disordered" evidence="5">
    <location>
        <begin position="88"/>
        <end position="113"/>
    </location>
</feature>
<dbReference type="GO" id="GO:0005737">
    <property type="term" value="C:cytoplasm"/>
    <property type="evidence" value="ECO:0007669"/>
    <property type="project" value="UniProtKB-SubCell"/>
</dbReference>
<dbReference type="GO" id="GO:0032435">
    <property type="term" value="P:negative regulation of proteasomal ubiquitin-dependent protein catabolic process"/>
    <property type="evidence" value="ECO:0007669"/>
    <property type="project" value="TreeGrafter"/>
</dbReference>
<comment type="subcellular location">
    <subcellularLocation>
        <location evidence="1">Cytoplasm</location>
    </subcellularLocation>
</comment>
<dbReference type="PANTHER" id="PTHR46340:SF1">
    <property type="entry name" value="UBX DOMAIN-CONTAINING PROTEIN 1"/>
    <property type="match status" value="1"/>
</dbReference>
<proteinExistence type="predicted"/>
<feature type="region of interest" description="Disordered" evidence="5">
    <location>
        <begin position="127"/>
        <end position="231"/>
    </location>
</feature>
<feature type="compositionally biased region" description="Low complexity" evidence="5">
    <location>
        <begin position="209"/>
        <end position="218"/>
    </location>
</feature>
<dbReference type="OrthoDB" id="10254930at2759"/>
<dbReference type="Pfam" id="PF24560">
    <property type="entry name" value="zf-C2H2_OTU1_C"/>
    <property type="match status" value="1"/>
</dbReference>
<evidence type="ECO:0000313" key="9">
    <source>
        <dbReference type="EMBL" id="RZB39926.1"/>
    </source>
</evidence>
<organism evidence="9 10">
    <name type="scientific">Asbolus verrucosus</name>
    <name type="common">Desert ironclad beetle</name>
    <dbReference type="NCBI Taxonomy" id="1661398"/>
    <lineage>
        <taxon>Eukaryota</taxon>
        <taxon>Metazoa</taxon>
        <taxon>Ecdysozoa</taxon>
        <taxon>Arthropoda</taxon>
        <taxon>Hexapoda</taxon>
        <taxon>Insecta</taxon>
        <taxon>Pterygota</taxon>
        <taxon>Neoptera</taxon>
        <taxon>Endopterygota</taxon>
        <taxon>Coleoptera</taxon>
        <taxon>Polyphaga</taxon>
        <taxon>Cucujiformia</taxon>
        <taxon>Tenebrionidae</taxon>
        <taxon>Pimeliinae</taxon>
        <taxon>Asbolus</taxon>
    </lineage>
</organism>
<feature type="compositionally biased region" description="Basic and acidic residues" evidence="5">
    <location>
        <begin position="127"/>
        <end position="196"/>
    </location>
</feature>
<evidence type="ECO:0000259" key="7">
    <source>
        <dbReference type="PROSITE" id="PS50033"/>
    </source>
</evidence>
<evidence type="ECO:0000256" key="5">
    <source>
        <dbReference type="SAM" id="MobiDB-lite"/>
    </source>
</evidence>
<evidence type="ECO:0000256" key="1">
    <source>
        <dbReference type="ARBA" id="ARBA00004496"/>
    </source>
</evidence>
<keyword evidence="3" id="KW-0175">Coiled coil</keyword>
<accession>A0A482V9R2</accession>
<dbReference type="PROSITE" id="PS50157">
    <property type="entry name" value="ZINC_FINGER_C2H2_2"/>
    <property type="match status" value="1"/>
</dbReference>
<protein>
    <submittedName>
        <fullName evidence="9">UBX, APG6, and/or AAA 32 domain containing protein</fullName>
    </submittedName>
</protein>
<evidence type="ECO:0000256" key="2">
    <source>
        <dbReference type="ARBA" id="ARBA00022490"/>
    </source>
</evidence>
<dbReference type="Pfam" id="PF00789">
    <property type="entry name" value="UBX"/>
    <property type="match status" value="1"/>
</dbReference>
<keyword evidence="4" id="KW-0862">Zinc</keyword>
<evidence type="ECO:0000313" key="10">
    <source>
        <dbReference type="Proteomes" id="UP000292052"/>
    </source>
</evidence>
<dbReference type="PANTHER" id="PTHR46340">
    <property type="entry name" value="UBX DOMAIN-CONTAINING PROTEIN 1"/>
    <property type="match status" value="1"/>
</dbReference>
<dbReference type="Gene3D" id="3.10.20.90">
    <property type="entry name" value="Phosphatidylinositol 3-kinase Catalytic Subunit, Chain A, domain 1"/>
    <property type="match status" value="1"/>
</dbReference>
<evidence type="ECO:0000256" key="4">
    <source>
        <dbReference type="PROSITE-ProRule" id="PRU00042"/>
    </source>
</evidence>
<keyword evidence="4" id="KW-0479">Metal-binding</keyword>
<dbReference type="SMART" id="SM00166">
    <property type="entry name" value="UBX"/>
    <property type="match status" value="1"/>
</dbReference>
<feature type="domain" description="UBX" evidence="7">
    <location>
        <begin position="210"/>
        <end position="288"/>
    </location>
</feature>
<sequence>MGFSKQKAELAVAKSGSSDIQVAMDWLLSHEDELENFPNEDSQPTEDSQPNDQSNAESQSDTTEGQVVKSIKCEDCGKLFKTQEEVEFHATKSGHENFSESTEEKKALTEEEKKEQLAKIEAKLKQRRLEREAREKQEALEKERNRIKSGKEMLEAKKKHDELEMRKLVEQRKREKEEERLARQRVKEQIEQDKLARKAKFLGQPPETPQTQPQPQQQVAQKSAASYSETFGAKEPLSAVRLYVEMNRKDGDGPFSLMTNYPKKVFGPEDYDVPLETLGLGPRAILIVSKS</sequence>
<gene>
    <name evidence="9" type="ORF">BDFB_010107</name>
</gene>
<dbReference type="GO" id="GO:0036435">
    <property type="term" value="F:K48-linked polyubiquitin modification-dependent protein binding"/>
    <property type="evidence" value="ECO:0007669"/>
    <property type="project" value="TreeGrafter"/>
</dbReference>
<dbReference type="EMBL" id="QDEB01123998">
    <property type="protein sequence ID" value="RZB39926.1"/>
    <property type="molecule type" value="Genomic_DNA"/>
</dbReference>
<comment type="caution">
    <text evidence="9">The sequence shown here is derived from an EMBL/GenBank/DDBJ whole genome shotgun (WGS) entry which is preliminary data.</text>
</comment>
<dbReference type="PROSITE" id="PS50030">
    <property type="entry name" value="UBA"/>
    <property type="match status" value="1"/>
</dbReference>
<dbReference type="InterPro" id="IPR001012">
    <property type="entry name" value="UBX_dom"/>
</dbReference>
<dbReference type="SUPFAM" id="SSF46934">
    <property type="entry name" value="UBA-like"/>
    <property type="match status" value="1"/>
</dbReference>
<dbReference type="PROSITE" id="PS50033">
    <property type="entry name" value="UBX"/>
    <property type="match status" value="1"/>
</dbReference>
<dbReference type="InterPro" id="IPR013087">
    <property type="entry name" value="Znf_C2H2_type"/>
</dbReference>
<name>A0A482V9R2_ASBVE</name>
<dbReference type="GO" id="GO:1903094">
    <property type="term" value="P:negative regulation of protein K48-linked deubiquitination"/>
    <property type="evidence" value="ECO:0007669"/>
    <property type="project" value="TreeGrafter"/>
</dbReference>
<dbReference type="InterPro" id="IPR009060">
    <property type="entry name" value="UBA-like_sf"/>
</dbReference>
<dbReference type="STRING" id="1661398.A0A482V9R2"/>
<evidence type="ECO:0000256" key="3">
    <source>
        <dbReference type="ARBA" id="ARBA00023054"/>
    </source>
</evidence>
<evidence type="ECO:0000259" key="8">
    <source>
        <dbReference type="PROSITE" id="PS50157"/>
    </source>
</evidence>
<dbReference type="InterPro" id="IPR029071">
    <property type="entry name" value="Ubiquitin-like_domsf"/>
</dbReference>
<keyword evidence="4" id="KW-0863">Zinc-finger</keyword>
<reference evidence="9 10" key="1">
    <citation type="submission" date="2017-03" db="EMBL/GenBank/DDBJ databases">
        <title>Genome of the blue death feigning beetle - Asbolus verrucosus.</title>
        <authorList>
            <person name="Rider S.D."/>
        </authorList>
    </citation>
    <scope>NUCLEOTIDE SEQUENCE [LARGE SCALE GENOMIC DNA]</scope>
    <source>
        <strain evidence="9">Butters</strain>
        <tissue evidence="9">Head and leg muscle</tissue>
    </source>
</reference>
<dbReference type="GO" id="GO:0031397">
    <property type="term" value="P:negative regulation of protein ubiquitination"/>
    <property type="evidence" value="ECO:0007669"/>
    <property type="project" value="TreeGrafter"/>
</dbReference>
<dbReference type="AlphaFoldDB" id="A0A482V9R2"/>
<dbReference type="GO" id="GO:0005634">
    <property type="term" value="C:nucleus"/>
    <property type="evidence" value="ECO:0007669"/>
    <property type="project" value="TreeGrafter"/>
</dbReference>
<dbReference type="Gene3D" id="1.10.8.10">
    <property type="entry name" value="DNA helicase RuvA subunit, C-terminal domain"/>
    <property type="match status" value="1"/>
</dbReference>
<dbReference type="Pfam" id="PF22562">
    <property type="entry name" value="UBA_7"/>
    <property type="match status" value="1"/>
</dbReference>
<feature type="domain" description="C2H2-type" evidence="8">
    <location>
        <begin position="71"/>
        <end position="100"/>
    </location>
</feature>
<evidence type="ECO:0000259" key="6">
    <source>
        <dbReference type="PROSITE" id="PS50030"/>
    </source>
</evidence>
<dbReference type="InterPro" id="IPR015940">
    <property type="entry name" value="UBA"/>
</dbReference>
<dbReference type="PROSITE" id="PS00028">
    <property type="entry name" value="ZINC_FINGER_C2H2_1"/>
    <property type="match status" value="1"/>
</dbReference>
<feature type="domain" description="UBA" evidence="6">
    <location>
        <begin position="1"/>
        <end position="30"/>
    </location>
</feature>
<feature type="region of interest" description="Disordered" evidence="5">
    <location>
        <begin position="27"/>
        <end position="68"/>
    </location>
</feature>
<feature type="compositionally biased region" description="Polar residues" evidence="5">
    <location>
        <begin position="39"/>
        <end position="65"/>
    </location>
</feature>
<keyword evidence="2" id="KW-0963">Cytoplasm</keyword>
<keyword evidence="10" id="KW-1185">Reference proteome</keyword>
<dbReference type="InterPro" id="IPR057766">
    <property type="entry name" value="Znf-C2H2_OTU1-like_C"/>
</dbReference>
<dbReference type="SUPFAM" id="SSF54236">
    <property type="entry name" value="Ubiquitin-like"/>
    <property type="match status" value="1"/>
</dbReference>